<dbReference type="AlphaFoldDB" id="A0A7U2RAF6"/>
<keyword evidence="1" id="KW-0472">Membrane</keyword>
<organism evidence="2 3">
    <name type="scientific">Flavobacterium psychrophilum</name>
    <dbReference type="NCBI Taxonomy" id="96345"/>
    <lineage>
        <taxon>Bacteria</taxon>
        <taxon>Pseudomonadati</taxon>
        <taxon>Bacteroidota</taxon>
        <taxon>Flavobacteriia</taxon>
        <taxon>Flavobacteriales</taxon>
        <taxon>Flavobacteriaceae</taxon>
        <taxon>Flavobacterium</taxon>
    </lineage>
</organism>
<sequence>MKIIKTLFLVRLRRLVAKDDFLAMFLVVIAYLLIPFFLNGVFDKVKNYLLFITLEVLVYHTNRKDLELLKLNKNYKLILFGEYFIYTLPYLILFIINKEYLLGFTLVFILILFVNLPKLSNTKINYPFSLTDPFWHIGFRKNKLIIAIPIIVFLFIMGEKSGNANLKIASLLFTGIIATFPTFGREGIEHIKSSFYCSKNYLIQQMTANLKNTFLISLPILLCIILFRNWDLLLFVPLLFLLPVLNILIKYSFFGNSFMHQFIFAAAIGTIYIGTPFIIAPFLYKRSLTFIKKTQNA</sequence>
<keyword evidence="1" id="KW-1133">Transmembrane helix</keyword>
<evidence type="ECO:0000256" key="1">
    <source>
        <dbReference type="SAM" id="Phobius"/>
    </source>
</evidence>
<keyword evidence="1" id="KW-0812">Transmembrane</keyword>
<evidence type="ECO:0000313" key="2">
    <source>
        <dbReference type="EMBL" id="QRE04968.1"/>
    </source>
</evidence>
<protein>
    <submittedName>
        <fullName evidence="2">Uncharacterized protein</fullName>
    </submittedName>
</protein>
<feature type="transmembrane region" description="Helical" evidence="1">
    <location>
        <begin position="263"/>
        <end position="284"/>
    </location>
</feature>
<feature type="transmembrane region" description="Helical" evidence="1">
    <location>
        <begin position="233"/>
        <end position="251"/>
    </location>
</feature>
<dbReference type="RefSeq" id="WP_094162706.1">
    <property type="nucleotide sequence ID" value="NZ_CP059075.1"/>
</dbReference>
<gene>
    <name evidence="2" type="ORF">H0H26_05105</name>
</gene>
<feature type="transmembrane region" description="Helical" evidence="1">
    <location>
        <begin position="102"/>
        <end position="120"/>
    </location>
</feature>
<proteinExistence type="predicted"/>
<feature type="transmembrane region" description="Helical" evidence="1">
    <location>
        <begin position="74"/>
        <end position="96"/>
    </location>
</feature>
<feature type="transmembrane region" description="Helical" evidence="1">
    <location>
        <begin position="21"/>
        <end position="39"/>
    </location>
</feature>
<feature type="transmembrane region" description="Helical" evidence="1">
    <location>
        <begin position="141"/>
        <end position="158"/>
    </location>
</feature>
<evidence type="ECO:0000313" key="3">
    <source>
        <dbReference type="Proteomes" id="UP000596329"/>
    </source>
</evidence>
<feature type="transmembrane region" description="Helical" evidence="1">
    <location>
        <begin position="164"/>
        <end position="183"/>
    </location>
</feature>
<dbReference type="EMBL" id="CP059075">
    <property type="protein sequence ID" value="QRE04968.1"/>
    <property type="molecule type" value="Genomic_DNA"/>
</dbReference>
<reference evidence="2 3" key="1">
    <citation type="submission" date="2020-07" db="EMBL/GenBank/DDBJ databases">
        <title>Genomic characterization of Flavobacterium psychrophilum strains.</title>
        <authorList>
            <person name="Castillo D."/>
            <person name="Jorgensen J."/>
            <person name="Middelboe M."/>
        </authorList>
    </citation>
    <scope>NUCLEOTIDE SEQUENCE [LARGE SCALE GENOMIC DNA]</scope>
    <source>
        <strain evidence="2 3">FPS-R7</strain>
    </source>
</reference>
<accession>A0A7U2RAF6</accession>
<name>A0A7U2RAF6_FLAPS</name>
<dbReference type="Proteomes" id="UP000596329">
    <property type="component" value="Chromosome"/>
</dbReference>
<feature type="transmembrane region" description="Helical" evidence="1">
    <location>
        <begin position="208"/>
        <end position="227"/>
    </location>
</feature>